<name>H6QQL7_PUCGT</name>
<sequence length="58" mass="6838">MTIPLRNPQSTGPSRSFKITLLKVWTWTTWSPDSAYWKMRLRQTPSWLFEITLTARPG</sequence>
<dbReference type="KEGG" id="pgr:PGTG_21177"/>
<gene>
    <name evidence="1" type="ORF">PGTG_21177</name>
</gene>
<accession>H6QQL7</accession>
<dbReference type="VEuPathDB" id="FungiDB:PGTG_21177"/>
<evidence type="ECO:0000313" key="1">
    <source>
        <dbReference type="EMBL" id="EHS62669.1"/>
    </source>
</evidence>
<proteinExistence type="predicted"/>
<dbReference type="EMBL" id="DS178272">
    <property type="protein sequence ID" value="EHS62669.1"/>
    <property type="molecule type" value="Genomic_DNA"/>
</dbReference>
<keyword evidence="2" id="KW-1185">Reference proteome</keyword>
<protein>
    <submittedName>
        <fullName evidence="1">Uncharacterized protein</fullName>
    </submittedName>
</protein>
<evidence type="ECO:0000313" key="2">
    <source>
        <dbReference type="Proteomes" id="UP000008783"/>
    </source>
</evidence>
<dbReference type="HOGENOM" id="CLU_2980150_0_0_1"/>
<dbReference type="AlphaFoldDB" id="H6QQL7"/>
<organism evidence="1 2">
    <name type="scientific">Puccinia graminis f. sp. tritici (strain CRL 75-36-700-3 / race SCCL)</name>
    <name type="common">Black stem rust fungus</name>
    <dbReference type="NCBI Taxonomy" id="418459"/>
    <lineage>
        <taxon>Eukaryota</taxon>
        <taxon>Fungi</taxon>
        <taxon>Dikarya</taxon>
        <taxon>Basidiomycota</taxon>
        <taxon>Pucciniomycotina</taxon>
        <taxon>Pucciniomycetes</taxon>
        <taxon>Pucciniales</taxon>
        <taxon>Pucciniaceae</taxon>
        <taxon>Puccinia</taxon>
    </lineage>
</organism>
<dbReference type="Proteomes" id="UP000008783">
    <property type="component" value="Unassembled WGS sequence"/>
</dbReference>
<dbReference type="GeneID" id="13541286"/>
<dbReference type="InParanoid" id="H6QQL7"/>
<dbReference type="RefSeq" id="XP_003890215.1">
    <property type="nucleotide sequence ID" value="XM_003890166.1"/>
</dbReference>
<reference evidence="2" key="1">
    <citation type="journal article" date="2011" name="Proc. Natl. Acad. Sci. U.S.A.">
        <title>Obligate biotrophy features unraveled by the genomic analysis of rust fungi.</title>
        <authorList>
            <person name="Duplessis S."/>
            <person name="Cuomo C.A."/>
            <person name="Lin Y.-C."/>
            <person name="Aerts A."/>
            <person name="Tisserant E."/>
            <person name="Veneault-Fourrey C."/>
            <person name="Joly D.L."/>
            <person name="Hacquard S."/>
            <person name="Amselem J."/>
            <person name="Cantarel B.L."/>
            <person name="Chiu R."/>
            <person name="Coutinho P.M."/>
            <person name="Feau N."/>
            <person name="Field M."/>
            <person name="Frey P."/>
            <person name="Gelhaye E."/>
            <person name="Goldberg J."/>
            <person name="Grabherr M.G."/>
            <person name="Kodira C.D."/>
            <person name="Kohler A."/>
            <person name="Kuees U."/>
            <person name="Lindquist E.A."/>
            <person name="Lucas S.M."/>
            <person name="Mago R."/>
            <person name="Mauceli E."/>
            <person name="Morin E."/>
            <person name="Murat C."/>
            <person name="Pangilinan J.L."/>
            <person name="Park R."/>
            <person name="Pearson M."/>
            <person name="Quesneville H."/>
            <person name="Rouhier N."/>
            <person name="Sakthikumar S."/>
            <person name="Salamov A.A."/>
            <person name="Schmutz J."/>
            <person name="Selles B."/>
            <person name="Shapiro H."/>
            <person name="Tanguay P."/>
            <person name="Tuskan G.A."/>
            <person name="Henrissat B."/>
            <person name="Van de Peer Y."/>
            <person name="Rouze P."/>
            <person name="Ellis J.G."/>
            <person name="Dodds P.N."/>
            <person name="Schein J.E."/>
            <person name="Zhong S."/>
            <person name="Hamelin R.C."/>
            <person name="Grigoriev I.V."/>
            <person name="Szabo L.J."/>
            <person name="Martin F."/>
        </authorList>
    </citation>
    <scope>NUCLEOTIDE SEQUENCE [LARGE SCALE GENOMIC DNA]</scope>
    <source>
        <strain evidence="2">CRL 75-36-700-3 / race SCCL</strain>
    </source>
</reference>